<keyword evidence="10 11" id="KW-0472">Membrane</keyword>
<dbReference type="EMBL" id="OIVN01004890">
    <property type="protein sequence ID" value="SPD19816.1"/>
    <property type="molecule type" value="Genomic_DNA"/>
</dbReference>
<evidence type="ECO:0000256" key="7">
    <source>
        <dbReference type="ARBA" id="ARBA00022946"/>
    </source>
</evidence>
<accession>A0A2N9I168</accession>
<evidence type="ECO:0000256" key="11">
    <source>
        <dbReference type="SAM" id="Phobius"/>
    </source>
</evidence>
<evidence type="ECO:0000256" key="5">
    <source>
        <dbReference type="ARBA" id="ARBA00022472"/>
    </source>
</evidence>
<keyword evidence="5" id="KW-0804">Transcription</keyword>
<evidence type="ECO:0000256" key="2">
    <source>
        <dbReference type="ARBA" id="ARBA00007296"/>
    </source>
</evidence>
<evidence type="ECO:0000256" key="8">
    <source>
        <dbReference type="ARBA" id="ARBA00022989"/>
    </source>
</evidence>
<dbReference type="SUPFAM" id="SSF81333">
    <property type="entry name" value="F1F0 ATP synthase subunit C"/>
    <property type="match status" value="1"/>
</dbReference>
<dbReference type="GO" id="GO:0033177">
    <property type="term" value="C:proton-transporting two-sector ATPase complex, proton-transporting domain"/>
    <property type="evidence" value="ECO:0007669"/>
    <property type="project" value="InterPro"/>
</dbReference>
<feature type="transmembrane region" description="Helical" evidence="11">
    <location>
        <begin position="30"/>
        <end position="61"/>
    </location>
</feature>
<sequence>MSSTAASAAIAGGASSWARAIVMISPYTFSAIGIAIAIGVSVLGAAWGIYITGSSLIGAAIKAPRITSKNLISPSELSMLLPRHLMFLSDDHVMLDNFHVLCNYGIPRSKMGKMYKEAKEIFGYDYWTLALKLQAYEKLGLSKPTVIKLISCCPSLLIGRVNCEFVKVLERLKELMFENDWIGGYLSGKSTYNWNRMLDTVIFLDTVGYSEEQMLYLFNTNRALLFEVDFLLEIEMGTEYIASIISNHIQLLGSCTLKGPKTVCKDLKVGRDGLCQIIKEDPKKLFNLASKSKIKSSEQASSQDPSKHQEKTTFLMRLGYMENSDEMTKALKQF</sequence>
<reference evidence="13" key="1">
    <citation type="submission" date="2018-02" db="EMBL/GenBank/DDBJ databases">
        <authorList>
            <person name="Cohen D.B."/>
            <person name="Kent A.D."/>
        </authorList>
    </citation>
    <scope>NUCLEOTIDE SEQUENCE</scope>
</reference>
<evidence type="ECO:0000256" key="10">
    <source>
        <dbReference type="ARBA" id="ARBA00023136"/>
    </source>
</evidence>
<dbReference type="InterPro" id="IPR038538">
    <property type="entry name" value="MTERF_sf"/>
</dbReference>
<evidence type="ECO:0000259" key="12">
    <source>
        <dbReference type="Pfam" id="PF00137"/>
    </source>
</evidence>
<dbReference type="GO" id="GO:0003676">
    <property type="term" value="F:nucleic acid binding"/>
    <property type="evidence" value="ECO:0007669"/>
    <property type="project" value="InterPro"/>
</dbReference>
<dbReference type="InterPro" id="IPR003690">
    <property type="entry name" value="MTERF"/>
</dbReference>
<dbReference type="GO" id="GO:0015078">
    <property type="term" value="F:proton transmembrane transporter activity"/>
    <property type="evidence" value="ECO:0007669"/>
    <property type="project" value="InterPro"/>
</dbReference>
<keyword evidence="4" id="KW-0813">Transport</keyword>
<evidence type="ECO:0000313" key="13">
    <source>
        <dbReference type="EMBL" id="SPD19816.1"/>
    </source>
</evidence>
<evidence type="ECO:0000256" key="1">
    <source>
        <dbReference type="ARBA" id="ARBA00004141"/>
    </source>
</evidence>
<keyword evidence="7" id="KW-0809">Transit peptide</keyword>
<organism evidence="13">
    <name type="scientific">Fagus sylvatica</name>
    <name type="common">Beechnut</name>
    <dbReference type="NCBI Taxonomy" id="28930"/>
    <lineage>
        <taxon>Eukaryota</taxon>
        <taxon>Viridiplantae</taxon>
        <taxon>Streptophyta</taxon>
        <taxon>Embryophyta</taxon>
        <taxon>Tracheophyta</taxon>
        <taxon>Spermatophyta</taxon>
        <taxon>Magnoliopsida</taxon>
        <taxon>eudicotyledons</taxon>
        <taxon>Gunneridae</taxon>
        <taxon>Pentapetalae</taxon>
        <taxon>rosids</taxon>
        <taxon>fabids</taxon>
        <taxon>Fagales</taxon>
        <taxon>Fagaceae</taxon>
        <taxon>Fagus</taxon>
    </lineage>
</organism>
<keyword evidence="5" id="KW-0805">Transcription regulation</keyword>
<dbReference type="PANTHER" id="PTHR10263">
    <property type="entry name" value="V-TYPE PROTON ATPASE PROTEOLIPID SUBUNIT"/>
    <property type="match status" value="1"/>
</dbReference>
<dbReference type="InterPro" id="IPR002379">
    <property type="entry name" value="ATPase_proteolipid_c-like_dom"/>
</dbReference>
<dbReference type="InterPro" id="IPR035921">
    <property type="entry name" value="F/V-ATP_Csub_sf"/>
</dbReference>
<proteinExistence type="inferred from homology"/>
<dbReference type="Pfam" id="PF00137">
    <property type="entry name" value="ATP-synt_C"/>
    <property type="match status" value="1"/>
</dbReference>
<protein>
    <recommendedName>
        <fullName evidence="12">V-ATPase proteolipid subunit C-like domain-containing protein</fullName>
    </recommendedName>
</protein>
<keyword evidence="6 11" id="KW-0812">Transmembrane</keyword>
<dbReference type="Pfam" id="PF02536">
    <property type="entry name" value="mTERF"/>
    <property type="match status" value="1"/>
</dbReference>
<keyword evidence="9" id="KW-0406">Ion transport</keyword>
<dbReference type="Gene3D" id="1.20.120.610">
    <property type="entry name" value="lithium bound rotor ring of v- atpase"/>
    <property type="match status" value="1"/>
</dbReference>
<evidence type="ECO:0000256" key="6">
    <source>
        <dbReference type="ARBA" id="ARBA00022692"/>
    </source>
</evidence>
<comment type="similarity">
    <text evidence="3">Belongs to the mTERF family.</text>
</comment>
<keyword evidence="5" id="KW-0806">Transcription termination</keyword>
<dbReference type="AlphaFoldDB" id="A0A2N9I168"/>
<feature type="domain" description="V-ATPase proteolipid subunit C-like" evidence="12">
    <location>
        <begin position="32"/>
        <end position="73"/>
    </location>
</feature>
<comment type="similarity">
    <text evidence="2">Belongs to the V-ATPase proteolipid subunit family.</text>
</comment>
<gene>
    <name evidence="13" type="ORF">FSB_LOCUS47698</name>
</gene>
<keyword evidence="8 11" id="KW-1133">Transmembrane helix</keyword>
<evidence type="ECO:0000256" key="4">
    <source>
        <dbReference type="ARBA" id="ARBA00022448"/>
    </source>
</evidence>
<evidence type="ECO:0000256" key="3">
    <source>
        <dbReference type="ARBA" id="ARBA00007692"/>
    </source>
</evidence>
<name>A0A2N9I168_FAGSY</name>
<evidence type="ECO:0000256" key="9">
    <source>
        <dbReference type="ARBA" id="ARBA00023065"/>
    </source>
</evidence>
<dbReference type="GO" id="GO:0006353">
    <property type="term" value="P:DNA-templated transcription termination"/>
    <property type="evidence" value="ECO:0007669"/>
    <property type="project" value="UniProtKB-KW"/>
</dbReference>
<dbReference type="Gene3D" id="1.25.70.10">
    <property type="entry name" value="Transcription termination factor 3, mitochondrial"/>
    <property type="match status" value="1"/>
</dbReference>
<comment type="subcellular location">
    <subcellularLocation>
        <location evidence="1">Membrane</location>
        <topology evidence="1">Multi-pass membrane protein</topology>
    </subcellularLocation>
</comment>